<sequence>MGGWAQAQPAKAAARGEAAPALTLGTGITATLLPMSKITFAIRPGKPGGSTSNGGIFAFVVPTAGRYRIALGAAAWIDVLRGTTPATSVAHGHGPACSTVRKMVDFDLQPGRYLLQVAGSDTASLRLMVSRLF</sequence>
<dbReference type="KEGG" id="stax:MC45_01135"/>
<evidence type="ECO:0000313" key="2">
    <source>
        <dbReference type="Proteomes" id="UP000033200"/>
    </source>
</evidence>
<dbReference type="Proteomes" id="UP000033200">
    <property type="component" value="Chromosome"/>
</dbReference>
<dbReference type="eggNOG" id="ENOG50341DY">
    <property type="taxonomic scope" value="Bacteria"/>
</dbReference>
<dbReference type="GO" id="GO:0051213">
    <property type="term" value="F:dioxygenase activity"/>
    <property type="evidence" value="ECO:0007669"/>
    <property type="project" value="UniProtKB-KW"/>
</dbReference>
<reference evidence="1 2" key="1">
    <citation type="submission" date="2014-09" db="EMBL/GenBank/DDBJ databases">
        <title>Using Illumina technology Improving SMRT sequencing Genome Assembly by RASTools.</title>
        <authorList>
            <person name="Zhou Y."/>
            <person name="Ma T."/>
            <person name="Liu T."/>
        </authorList>
    </citation>
    <scope>NUCLEOTIDE SEQUENCE [LARGE SCALE GENOMIC DNA]</scope>
    <source>
        <strain evidence="1 2">ATCC 55669</strain>
    </source>
</reference>
<keyword evidence="2" id="KW-1185">Reference proteome</keyword>
<protein>
    <submittedName>
        <fullName evidence="1">Homogentisate 1,2-dioxygenase</fullName>
    </submittedName>
</protein>
<dbReference type="STRING" id="1549858.MC45_01135"/>
<evidence type="ECO:0000313" key="1">
    <source>
        <dbReference type="EMBL" id="AIT07901.1"/>
    </source>
</evidence>
<keyword evidence="1" id="KW-0223">Dioxygenase</keyword>
<proteinExistence type="predicted"/>
<dbReference type="HOGENOM" id="CLU_114847_1_0_5"/>
<dbReference type="EMBL" id="CP009571">
    <property type="protein sequence ID" value="AIT07901.1"/>
    <property type="molecule type" value="Genomic_DNA"/>
</dbReference>
<name>A0A097EK12_9SPHN</name>
<gene>
    <name evidence="1" type="ORF">MC45_01135</name>
</gene>
<dbReference type="AlphaFoldDB" id="A0A097EK12"/>
<accession>A0A097EK12</accession>
<keyword evidence="1" id="KW-0560">Oxidoreductase</keyword>
<organism evidence="1 2">
    <name type="scientific">Sphingomonas taxi</name>
    <dbReference type="NCBI Taxonomy" id="1549858"/>
    <lineage>
        <taxon>Bacteria</taxon>
        <taxon>Pseudomonadati</taxon>
        <taxon>Pseudomonadota</taxon>
        <taxon>Alphaproteobacteria</taxon>
        <taxon>Sphingomonadales</taxon>
        <taxon>Sphingomonadaceae</taxon>
        <taxon>Sphingomonas</taxon>
    </lineage>
</organism>